<proteinExistence type="predicted"/>
<evidence type="ECO:0000313" key="1">
    <source>
        <dbReference type="EMBL" id="GHO50934.1"/>
    </source>
</evidence>
<comment type="caution">
    <text evidence="1">The sequence shown here is derived from an EMBL/GenBank/DDBJ whole genome shotgun (WGS) entry which is preliminary data.</text>
</comment>
<dbReference type="Proteomes" id="UP000612362">
    <property type="component" value="Unassembled WGS sequence"/>
</dbReference>
<keyword evidence="2" id="KW-1185">Reference proteome</keyword>
<organism evidence="1 2">
    <name type="scientific">Ktedonospora formicarum</name>
    <dbReference type="NCBI Taxonomy" id="2778364"/>
    <lineage>
        <taxon>Bacteria</taxon>
        <taxon>Bacillati</taxon>
        <taxon>Chloroflexota</taxon>
        <taxon>Ktedonobacteria</taxon>
        <taxon>Ktedonobacterales</taxon>
        <taxon>Ktedonobacteraceae</taxon>
        <taxon>Ktedonospora</taxon>
    </lineage>
</organism>
<evidence type="ECO:0000313" key="2">
    <source>
        <dbReference type="Proteomes" id="UP000612362"/>
    </source>
</evidence>
<protein>
    <submittedName>
        <fullName evidence="1">Uncharacterized protein</fullName>
    </submittedName>
</protein>
<dbReference type="AlphaFoldDB" id="A0A8J3IGW3"/>
<sequence length="110" mass="12287">MTFANALISQWPAERTLEFLHVPLAAGETPPPLRETFYRDLRRLKLPAGTRFAAGLVHEKSSLEEQQQVLKWVEQAIGHPVDVAAACGLGRRDRQVAETLLERSKELAEG</sequence>
<dbReference type="EMBL" id="BNJF01000010">
    <property type="protein sequence ID" value="GHO50934.1"/>
    <property type="molecule type" value="Genomic_DNA"/>
</dbReference>
<reference evidence="1" key="1">
    <citation type="submission" date="2020-10" db="EMBL/GenBank/DDBJ databases">
        <title>Taxonomic study of unclassified bacteria belonging to the class Ktedonobacteria.</title>
        <authorList>
            <person name="Yabe S."/>
            <person name="Wang C.M."/>
            <person name="Zheng Y."/>
            <person name="Sakai Y."/>
            <person name="Cavaletti L."/>
            <person name="Monciardini P."/>
            <person name="Donadio S."/>
        </authorList>
    </citation>
    <scope>NUCLEOTIDE SEQUENCE</scope>
    <source>
        <strain evidence="1">SOSP1-1</strain>
    </source>
</reference>
<accession>A0A8J3IGW3</accession>
<dbReference type="RefSeq" id="WP_220199887.1">
    <property type="nucleotide sequence ID" value="NZ_BNJF01000010.1"/>
</dbReference>
<gene>
    <name evidence="1" type="ORF">KSX_90970</name>
</gene>
<name>A0A8J3IGW3_9CHLR</name>